<accession>A0A6B9FIE7</accession>
<gene>
    <name evidence="1" type="ORF">MMSR116_06245</name>
</gene>
<dbReference type="Proteomes" id="UP000012488">
    <property type="component" value="Chromosome"/>
</dbReference>
<dbReference type="SUPFAM" id="SSF56731">
    <property type="entry name" value="DNA primase core"/>
    <property type="match status" value="1"/>
</dbReference>
<protein>
    <submittedName>
        <fullName evidence="1">DUF3987 domain-containing protein</fullName>
    </submittedName>
</protein>
<proteinExistence type="predicted"/>
<dbReference type="AlphaFoldDB" id="A0A6B9FIE7"/>
<evidence type="ECO:0000313" key="1">
    <source>
        <dbReference type="EMBL" id="QGY01546.1"/>
    </source>
</evidence>
<dbReference type="InterPro" id="IPR025048">
    <property type="entry name" value="DUF3987"/>
</dbReference>
<organism evidence="1 2">
    <name type="scientific">Methylobacterium mesophilicum SR1.6/6</name>
    <dbReference type="NCBI Taxonomy" id="908290"/>
    <lineage>
        <taxon>Bacteria</taxon>
        <taxon>Pseudomonadati</taxon>
        <taxon>Pseudomonadota</taxon>
        <taxon>Alphaproteobacteria</taxon>
        <taxon>Hyphomicrobiales</taxon>
        <taxon>Methylobacteriaceae</taxon>
        <taxon>Methylobacterium</taxon>
    </lineage>
</organism>
<name>A0A6B9FIE7_9HYPH</name>
<reference evidence="1 2" key="1">
    <citation type="journal article" date="2012" name="Genet. Mol. Biol.">
        <title>Analysis of 16S rRNA and mxaF genes revealing insights into Methylobacterium niche-specific plant association.</title>
        <authorList>
            <person name="Dourado M.N."/>
            <person name="Andreote F.D."/>
            <person name="Dini-Andreote F."/>
            <person name="Conti R."/>
            <person name="Araujo J.M."/>
            <person name="Araujo W.L."/>
        </authorList>
    </citation>
    <scope>NUCLEOTIDE SEQUENCE [LARGE SCALE GENOMIC DNA]</scope>
    <source>
        <strain evidence="1 2">SR1.6/6</strain>
    </source>
</reference>
<dbReference type="CDD" id="cd01029">
    <property type="entry name" value="TOPRIM_primases"/>
    <property type="match status" value="1"/>
</dbReference>
<dbReference type="Pfam" id="PF13148">
    <property type="entry name" value="DUF3987"/>
    <property type="match status" value="1"/>
</dbReference>
<dbReference type="KEGG" id="mmes:MMSR116_06245"/>
<reference evidence="1 2" key="2">
    <citation type="journal article" date="2013" name="Genome Announc.">
        <title>Draft Genome Sequence of Methylobacterium mesophilicum Strain SR1.6/6, Isolated from Citrus sinensis.</title>
        <authorList>
            <person name="Marinho Almeida D."/>
            <person name="Dini-Andreote F."/>
            <person name="Camargo Neves A.A."/>
            <person name="Juca Ramos R.T."/>
            <person name="Andreote F.D."/>
            <person name="Carneiro A.R."/>
            <person name="Oliveira de Souza Lima A."/>
            <person name="Caracciolo Gomes de Sa P.H."/>
            <person name="Ribeiro Barbosa M.S."/>
            <person name="Araujo W.L."/>
            <person name="Silva A."/>
        </authorList>
    </citation>
    <scope>NUCLEOTIDE SEQUENCE [LARGE SCALE GENOMIC DNA]</scope>
    <source>
        <strain evidence="1 2">SR1.6/6</strain>
    </source>
</reference>
<dbReference type="OrthoDB" id="9067983at2"/>
<dbReference type="EMBL" id="CP043538">
    <property type="protein sequence ID" value="QGY01546.1"/>
    <property type="molecule type" value="Genomic_DNA"/>
</dbReference>
<dbReference type="Gene3D" id="3.40.1360.10">
    <property type="match status" value="1"/>
</dbReference>
<dbReference type="RefSeq" id="WP_010683281.1">
    <property type="nucleotide sequence ID" value="NZ_CP043538.1"/>
</dbReference>
<dbReference type="InterPro" id="IPR034154">
    <property type="entry name" value="TOPRIM_DnaG/twinkle"/>
</dbReference>
<sequence length="771" mass="83863">MSRAGTYASLMEPVARILLGEPNARLSRGRELRFRTRGSLCVDRHRGVYHDHEANTGGGVLDLIKAVKGLAGGDAIAWLREQGFDLAEVGNDRVKPHHDGRPRIVATYNYNDAAGQVSFQVVRYDPKDFRQRRPDPASQDGWIWGLRDAERLVYRLAEVIDAVAKDRVVYIAEGEKAVDALAGIGVTATCSPMGAGKWLPEYSQTFCGAHVVILPDNDEAGGMHKDQVVATLTGLAASVRVLELPHLPYKGDAYDWIEAGGTADQLAELSEAAPPLNYAVLSDASVTSAQTHQVERLPLFPPLPAAEPYPVHALGPILGEAASAIARKVQAPVALAAQSVLATAALAAQAYADVLMPYGQSRPLSLYLLSIASSGDRKSTTDNEALWPIARREESLQEQHGRDHQDWLVAHAAWSAEKKKIEGERNLRFEDRKARLAALGPEPQPPIRPVLISAEPTLEGLVKSWSSLPPAQGVFSAEGGQFIGGHSMAQENRLRTGAGFSALWDAKPLARIRALDGVSSLRGRRLTMNLMVQPRAAAAFLSDPVLRDQGLLGRVLVAAPDSIAGTRRYRSPSEADAEQIGCYRARILDLLEGWPIVVNRTQGLQPRELVMGPEAEASWRQFHDRVEERCGQQGDLRPVCDFATKAAEHAARIAGVLTIVDDERAVEIPSGAMDAAVHLATWYLGEVLRLLGANRTDPKLLQAQALLSWMQDQPSGTCLLRDILRLGPSATRTKKEAEAALAILQQHGRVEEVSRRPCTFRAHLENEADSP</sequence>
<evidence type="ECO:0000313" key="2">
    <source>
        <dbReference type="Proteomes" id="UP000012488"/>
    </source>
</evidence>